<dbReference type="EMBL" id="KF377588">
    <property type="protein sequence ID" value="AIE12482.1"/>
    <property type="molecule type" value="mRNA"/>
</dbReference>
<organism evidence="7">
    <name type="scientific">Panax ginseng</name>
    <name type="common">Korean ginseng</name>
    <dbReference type="NCBI Taxonomy" id="4054"/>
    <lineage>
        <taxon>Eukaryota</taxon>
        <taxon>Viridiplantae</taxon>
        <taxon>Streptophyta</taxon>
        <taxon>Embryophyta</taxon>
        <taxon>Tracheophyta</taxon>
        <taxon>Spermatophyta</taxon>
        <taxon>Magnoliopsida</taxon>
        <taxon>eudicotyledons</taxon>
        <taxon>Gunneridae</taxon>
        <taxon>Pentapetalae</taxon>
        <taxon>asterids</taxon>
        <taxon>campanulids</taxon>
        <taxon>Apiales</taxon>
        <taxon>Araliaceae</taxon>
        <taxon>Panax</taxon>
    </lineage>
</organism>
<evidence type="ECO:0000256" key="1">
    <source>
        <dbReference type="ARBA" id="ARBA00004721"/>
    </source>
</evidence>
<dbReference type="InterPro" id="IPR058980">
    <property type="entry name" value="Glyco_transf_N"/>
</dbReference>
<dbReference type="FunFam" id="3.40.50.2000:FF:000060">
    <property type="entry name" value="Glycosyltransferase"/>
    <property type="match status" value="1"/>
</dbReference>
<comment type="similarity">
    <text evidence="2">Belongs to the UDP-glycosyltransferase family.</text>
</comment>
<dbReference type="SUPFAM" id="SSF53756">
    <property type="entry name" value="UDP-Glycosyltransferase/glycogen phosphorylase"/>
    <property type="match status" value="1"/>
</dbReference>
<dbReference type="FunFam" id="3.40.50.2000:FF:000238">
    <property type="entry name" value="Glycosyltransferase"/>
    <property type="match status" value="1"/>
</dbReference>
<accession>A0A068J5Q7</accession>
<keyword evidence="3" id="KW-0328">Glycosyltransferase</keyword>
<evidence type="ECO:0000256" key="2">
    <source>
        <dbReference type="ARBA" id="ARBA00009995"/>
    </source>
</evidence>
<evidence type="ECO:0000256" key="5">
    <source>
        <dbReference type="ARBA" id="ARBA00023229"/>
    </source>
</evidence>
<dbReference type="GO" id="GO:0050404">
    <property type="term" value="F:zeatin O-beta-D-xylosyltransferase activity"/>
    <property type="evidence" value="ECO:0007669"/>
    <property type="project" value="UniProtKB-ARBA"/>
</dbReference>
<feature type="domain" description="Glycosyltransferase N-terminal" evidence="6">
    <location>
        <begin position="17"/>
        <end position="246"/>
    </location>
</feature>
<evidence type="ECO:0000256" key="3">
    <source>
        <dbReference type="ARBA" id="ARBA00022676"/>
    </source>
</evidence>
<evidence type="ECO:0000256" key="4">
    <source>
        <dbReference type="ARBA" id="ARBA00022679"/>
    </source>
</evidence>
<proteinExistence type="evidence at transcript level"/>
<dbReference type="Pfam" id="PF00201">
    <property type="entry name" value="UDPGT"/>
    <property type="match status" value="1"/>
</dbReference>
<name>A0A068J5Q7_PANGI</name>
<reference evidence="7" key="1">
    <citation type="journal article" date="2014" name="Cell Res.">
        <title>Production of bioactive ginsenoside compound K in metabolically engineered yeast.</title>
        <authorList>
            <person name="Yan X."/>
            <person name="Fan Y."/>
            <person name="Wei W."/>
            <person name="Wang P."/>
            <person name="Liu Q."/>
            <person name="Wei Y."/>
            <person name="Zhang L."/>
            <person name="Zhao G."/>
            <person name="Yue J."/>
            <person name="Zhou Z."/>
        </authorList>
    </citation>
    <scope>NUCLEOTIDE SEQUENCE</scope>
</reference>
<sequence>MASNLYEHQTNGRKKSQVVVVMVPFPAQGHLNQLLHLSRLISAYNIPVHYVGTTTHSRQAKSRIQGSITNIHFHEFPTPPFFTPSPNPNTSTKFPAHLQPSFEASSHLREPVASLVHALAPTAHKIVVIHDAFMSSIVQDVVTISNAESYSFQSGSAFNFLAFKWESIGRPSSLKLETLKNLPSMDGCFTQEFMEFATCQIPLMDKFSSGTIHDVSKVIEGEYFDLLTKEEFSGNIKQWALGPFNPVSISDHKRHNCLNWLDKQDPNSVIYVSFGTTTSLTDEQIHELAIGLEDSEQKFIWVLREADKGDIFEGNYARRAELPKGYEQRIQGKGIILRDWVPQLEILEHASTGGFMSHCGWNSCMESMSMGVAMAAWPMHSEQPRNAMLITDVLKIGTLVRDWERRDELVTSLSVEKAVRRLMVSKEGGEMRKRAAEMGGTVRRSVAEGGVTRAEFDSFISHITRM</sequence>
<dbReference type="InterPro" id="IPR002213">
    <property type="entry name" value="UDP_glucos_trans"/>
</dbReference>
<dbReference type="UniPathway" id="UPA00213"/>
<keyword evidence="5" id="KW-0414">Isoprene biosynthesis</keyword>
<dbReference type="PANTHER" id="PTHR48044">
    <property type="entry name" value="GLYCOSYLTRANSFERASE"/>
    <property type="match status" value="1"/>
</dbReference>
<dbReference type="CDD" id="cd03784">
    <property type="entry name" value="GT1_Gtf-like"/>
    <property type="match status" value="1"/>
</dbReference>
<dbReference type="Gene3D" id="3.40.50.2000">
    <property type="entry name" value="Glycogen Phosphorylase B"/>
    <property type="match status" value="2"/>
</dbReference>
<keyword evidence="4" id="KW-0808">Transferase</keyword>
<evidence type="ECO:0000259" key="6">
    <source>
        <dbReference type="Pfam" id="PF26168"/>
    </source>
</evidence>
<evidence type="ECO:0000313" key="7">
    <source>
        <dbReference type="EMBL" id="AIE12482.1"/>
    </source>
</evidence>
<protein>
    <submittedName>
        <fullName evidence="7">UGT11</fullName>
    </submittedName>
</protein>
<dbReference type="GO" id="GO:0016114">
    <property type="term" value="P:terpenoid biosynthetic process"/>
    <property type="evidence" value="ECO:0007669"/>
    <property type="project" value="UniProtKB-UniPathway"/>
</dbReference>
<dbReference type="PANTHER" id="PTHR48044:SF23">
    <property type="entry name" value="ANTHOCYANIDIN 3-O-GLUCOSYLTRANSFERASE-LIKE"/>
    <property type="match status" value="1"/>
</dbReference>
<comment type="pathway">
    <text evidence="1">Secondary metabolite biosynthesis; terpenoid biosynthesis.</text>
</comment>
<dbReference type="GO" id="GO:0016138">
    <property type="term" value="P:glycoside biosynthetic process"/>
    <property type="evidence" value="ECO:0007669"/>
    <property type="project" value="UniProtKB-ARBA"/>
</dbReference>
<dbReference type="AlphaFoldDB" id="A0A068J5Q7"/>
<dbReference type="Pfam" id="PF26168">
    <property type="entry name" value="Glyco_transf_N"/>
    <property type="match status" value="1"/>
</dbReference>
<dbReference type="GO" id="GO:0009690">
    <property type="term" value="P:cytokinin metabolic process"/>
    <property type="evidence" value="ECO:0007669"/>
    <property type="project" value="UniProtKB-ARBA"/>
</dbReference>